<dbReference type="Proteomes" id="UP000287239">
    <property type="component" value="Unassembled WGS sequence"/>
</dbReference>
<keyword evidence="4" id="KW-0067">ATP-binding</keyword>
<comment type="caution">
    <text evidence="10">The sequence shown here is derived from an EMBL/GenBank/DDBJ whole genome shotgun (WGS) entry which is preliminary data.</text>
</comment>
<comment type="subcellular location">
    <subcellularLocation>
        <location evidence="1">Cell membrane</location>
        <topology evidence="1">Multi-pass membrane protein</topology>
    </subcellularLocation>
</comment>
<feature type="transmembrane region" description="Helical" evidence="7">
    <location>
        <begin position="153"/>
        <end position="173"/>
    </location>
</feature>
<dbReference type="Pfam" id="PF00005">
    <property type="entry name" value="ABC_tran"/>
    <property type="match status" value="1"/>
</dbReference>
<feature type="transmembrane region" description="Helical" evidence="7">
    <location>
        <begin position="127"/>
        <end position="147"/>
    </location>
</feature>
<evidence type="ECO:0000313" key="10">
    <source>
        <dbReference type="EMBL" id="RST96868.1"/>
    </source>
</evidence>
<dbReference type="SMART" id="SM00382">
    <property type="entry name" value="AAA"/>
    <property type="match status" value="1"/>
</dbReference>
<dbReference type="GO" id="GO:0005524">
    <property type="term" value="F:ATP binding"/>
    <property type="evidence" value="ECO:0007669"/>
    <property type="project" value="UniProtKB-KW"/>
</dbReference>
<feature type="domain" description="ABC transmembrane type-1" evidence="9">
    <location>
        <begin position="14"/>
        <end position="294"/>
    </location>
</feature>
<dbReference type="InterPro" id="IPR003593">
    <property type="entry name" value="AAA+_ATPase"/>
</dbReference>
<evidence type="ECO:0000256" key="5">
    <source>
        <dbReference type="ARBA" id="ARBA00022989"/>
    </source>
</evidence>
<dbReference type="PANTHER" id="PTHR43394">
    <property type="entry name" value="ATP-DEPENDENT PERMEASE MDL1, MITOCHONDRIAL"/>
    <property type="match status" value="1"/>
</dbReference>
<keyword evidence="3" id="KW-0547">Nucleotide-binding</keyword>
<dbReference type="InterPro" id="IPR027417">
    <property type="entry name" value="P-loop_NTPase"/>
</dbReference>
<feature type="domain" description="ABC transporter" evidence="8">
    <location>
        <begin position="318"/>
        <end position="538"/>
    </location>
</feature>
<dbReference type="RefSeq" id="WP_126778827.1">
    <property type="nucleotide sequence ID" value="NZ_NGJU01000005.1"/>
</dbReference>
<keyword evidence="6 7" id="KW-0472">Membrane</keyword>
<dbReference type="Gene3D" id="3.40.50.300">
    <property type="entry name" value="P-loop containing nucleotide triphosphate hydrolases"/>
    <property type="match status" value="1"/>
</dbReference>
<evidence type="ECO:0000256" key="4">
    <source>
        <dbReference type="ARBA" id="ARBA00022840"/>
    </source>
</evidence>
<organism evidence="10 11">
    <name type="scientific">Vagococcus salmoninarum</name>
    <dbReference type="NCBI Taxonomy" id="2739"/>
    <lineage>
        <taxon>Bacteria</taxon>
        <taxon>Bacillati</taxon>
        <taxon>Bacillota</taxon>
        <taxon>Bacilli</taxon>
        <taxon>Lactobacillales</taxon>
        <taxon>Enterococcaceae</taxon>
        <taxon>Vagococcus</taxon>
    </lineage>
</organism>
<evidence type="ECO:0000256" key="2">
    <source>
        <dbReference type="ARBA" id="ARBA00022692"/>
    </source>
</evidence>
<evidence type="ECO:0000259" key="8">
    <source>
        <dbReference type="PROSITE" id="PS50893"/>
    </source>
</evidence>
<dbReference type="InterPro" id="IPR036640">
    <property type="entry name" value="ABC1_TM_sf"/>
</dbReference>
<evidence type="ECO:0000256" key="7">
    <source>
        <dbReference type="SAM" id="Phobius"/>
    </source>
</evidence>
<evidence type="ECO:0000259" key="9">
    <source>
        <dbReference type="PROSITE" id="PS50929"/>
    </source>
</evidence>
<dbReference type="InterPro" id="IPR003439">
    <property type="entry name" value="ABC_transporter-like_ATP-bd"/>
</dbReference>
<gene>
    <name evidence="10" type="ORF">CBF35_04665</name>
</gene>
<proteinExistence type="predicted"/>
<dbReference type="AlphaFoldDB" id="A0A429ZT56"/>
<dbReference type="InterPro" id="IPR039421">
    <property type="entry name" value="Type_1_exporter"/>
</dbReference>
<protein>
    <submittedName>
        <fullName evidence="10">Multidrug ABC transporter</fullName>
    </submittedName>
</protein>
<dbReference type="Gene3D" id="1.20.1560.10">
    <property type="entry name" value="ABC transporter type 1, transmembrane domain"/>
    <property type="match status" value="1"/>
</dbReference>
<sequence length="538" mass="60066">MTYYFKKHQMLTGLYIASAIFAAFMTVGIAFVYQSLANSATQGDLSHFMRLSILAVGYFVVEAVSDFLPRKTASLLIQTIVQSLRNDLTSHYLRESILANQQQKSARRIAHLTNDLDLIETIYLDRLVFSVQVIGVFIFAVLGAFILNGMFATIMIALALVPFLSPFFSKWMLANKREQWQTQKNRYLKQFEEFSSHLAFIKLSHASQSFTRRLKGSNQATKERATDFQVSQGLTITIIYALDNIVYSGTWIVGGYFILMNRITLPEVIAMTTLMGTIAGPIQAFSNCYTEITASQPIVTKILALVKPPSNPLNQPQVALESLGNIHLSQVAFGYQALLFKDLNLSFEKGQRYGITGSSGSGKSTLLDLLLGIREPTTGEIYFGKEELRGINKASLYAKVAYIPQKTAIFEGSIRENLSLFQEADDERMSQALKEVGLEKYALAGEAGLNYQLSAETQLSGGEERRLDIARGLYGEAELLIFDEPTSGVDKLNESLIANIISKIENKIIIVVTHSDNAEFLAMFHHVYRLENQRLVKS</sequence>
<keyword evidence="5 7" id="KW-1133">Transmembrane helix</keyword>
<dbReference type="GeneID" id="98567653"/>
<reference evidence="10 11" key="1">
    <citation type="submission" date="2017-05" db="EMBL/GenBank/DDBJ databases">
        <title>Vagococcus spp. assemblies.</title>
        <authorList>
            <person name="Gulvik C.A."/>
        </authorList>
    </citation>
    <scope>NUCLEOTIDE SEQUENCE [LARGE SCALE GENOMIC DNA]</scope>
    <source>
        <strain evidence="10 11">NCFB 2777</strain>
    </source>
</reference>
<evidence type="ECO:0000313" key="11">
    <source>
        <dbReference type="Proteomes" id="UP000287239"/>
    </source>
</evidence>
<dbReference type="GO" id="GO:0015421">
    <property type="term" value="F:ABC-type oligopeptide transporter activity"/>
    <property type="evidence" value="ECO:0007669"/>
    <property type="project" value="TreeGrafter"/>
</dbReference>
<keyword evidence="2 7" id="KW-0812">Transmembrane</keyword>
<dbReference type="GO" id="GO:0005886">
    <property type="term" value="C:plasma membrane"/>
    <property type="evidence" value="ECO:0007669"/>
    <property type="project" value="UniProtKB-SubCell"/>
</dbReference>
<dbReference type="CDD" id="cd03228">
    <property type="entry name" value="ABCC_MRP_Like"/>
    <property type="match status" value="1"/>
</dbReference>
<evidence type="ECO:0000256" key="3">
    <source>
        <dbReference type="ARBA" id="ARBA00022741"/>
    </source>
</evidence>
<accession>A0A429ZT56</accession>
<dbReference type="OrthoDB" id="95687at2"/>
<keyword evidence="11" id="KW-1185">Reference proteome</keyword>
<dbReference type="GO" id="GO:0016887">
    <property type="term" value="F:ATP hydrolysis activity"/>
    <property type="evidence" value="ECO:0007669"/>
    <property type="project" value="InterPro"/>
</dbReference>
<dbReference type="EMBL" id="NGJU01000005">
    <property type="protein sequence ID" value="RST96868.1"/>
    <property type="molecule type" value="Genomic_DNA"/>
</dbReference>
<dbReference type="InterPro" id="IPR011527">
    <property type="entry name" value="ABC1_TM_dom"/>
</dbReference>
<dbReference type="PROSITE" id="PS50893">
    <property type="entry name" value="ABC_TRANSPORTER_2"/>
    <property type="match status" value="1"/>
</dbReference>
<dbReference type="SUPFAM" id="SSF90123">
    <property type="entry name" value="ABC transporter transmembrane region"/>
    <property type="match status" value="1"/>
</dbReference>
<name>A0A429ZT56_9ENTE</name>
<dbReference type="SUPFAM" id="SSF52540">
    <property type="entry name" value="P-loop containing nucleoside triphosphate hydrolases"/>
    <property type="match status" value="1"/>
</dbReference>
<evidence type="ECO:0000256" key="6">
    <source>
        <dbReference type="ARBA" id="ARBA00023136"/>
    </source>
</evidence>
<dbReference type="Pfam" id="PF00664">
    <property type="entry name" value="ABC_membrane"/>
    <property type="match status" value="1"/>
</dbReference>
<dbReference type="PROSITE" id="PS50929">
    <property type="entry name" value="ABC_TM1F"/>
    <property type="match status" value="1"/>
</dbReference>
<dbReference type="PANTHER" id="PTHR43394:SF1">
    <property type="entry name" value="ATP-BINDING CASSETTE SUB-FAMILY B MEMBER 10, MITOCHONDRIAL"/>
    <property type="match status" value="1"/>
</dbReference>
<feature type="transmembrane region" description="Helical" evidence="7">
    <location>
        <begin position="12"/>
        <end position="36"/>
    </location>
</feature>
<evidence type="ECO:0000256" key="1">
    <source>
        <dbReference type="ARBA" id="ARBA00004651"/>
    </source>
</evidence>
<feature type="transmembrane region" description="Helical" evidence="7">
    <location>
        <begin position="48"/>
        <end position="68"/>
    </location>
</feature>